<dbReference type="Proteomes" id="UP001589575">
    <property type="component" value="Unassembled WGS sequence"/>
</dbReference>
<keyword evidence="3" id="KW-1185">Reference proteome</keyword>
<evidence type="ECO:0000256" key="1">
    <source>
        <dbReference type="SAM" id="MobiDB-lite"/>
    </source>
</evidence>
<gene>
    <name evidence="2" type="ORF">ACFFX0_31040</name>
</gene>
<reference evidence="2 3" key="1">
    <citation type="submission" date="2024-09" db="EMBL/GenBank/DDBJ databases">
        <authorList>
            <person name="Sun Q."/>
            <person name="Mori K."/>
        </authorList>
    </citation>
    <scope>NUCLEOTIDE SEQUENCE [LARGE SCALE GENOMIC DNA]</scope>
    <source>
        <strain evidence="2 3">CCM 7609</strain>
    </source>
</reference>
<feature type="region of interest" description="Disordered" evidence="1">
    <location>
        <begin position="1"/>
        <end position="33"/>
    </location>
</feature>
<evidence type="ECO:0000313" key="3">
    <source>
        <dbReference type="Proteomes" id="UP001589575"/>
    </source>
</evidence>
<comment type="caution">
    <text evidence="2">The sequence shown here is derived from an EMBL/GenBank/DDBJ whole genome shotgun (WGS) entry which is preliminary data.</text>
</comment>
<organism evidence="2 3">
    <name type="scientific">Citricoccus parietis</name>
    <dbReference type="NCBI Taxonomy" id="592307"/>
    <lineage>
        <taxon>Bacteria</taxon>
        <taxon>Bacillati</taxon>
        <taxon>Actinomycetota</taxon>
        <taxon>Actinomycetes</taxon>
        <taxon>Micrococcales</taxon>
        <taxon>Micrococcaceae</taxon>
        <taxon>Citricoccus</taxon>
    </lineage>
</organism>
<dbReference type="EMBL" id="JBHMFI010000023">
    <property type="protein sequence ID" value="MFB9075361.1"/>
    <property type="molecule type" value="Genomic_DNA"/>
</dbReference>
<feature type="compositionally biased region" description="Polar residues" evidence="1">
    <location>
        <begin position="1"/>
        <end position="10"/>
    </location>
</feature>
<accession>A0ABV5G8U5</accession>
<evidence type="ECO:0000313" key="2">
    <source>
        <dbReference type="EMBL" id="MFB9075361.1"/>
    </source>
</evidence>
<name>A0ABV5G8U5_9MICC</name>
<proteinExistence type="predicted"/>
<sequence length="59" mass="6024">MLNRSSNPKNRCSHRRVPRRASSLGEGARPVGRALERGGSECAVGAGAIIGAGPNSPSP</sequence>
<protein>
    <submittedName>
        <fullName evidence="2">Uncharacterized protein</fullName>
    </submittedName>
</protein>